<accession>A0A2T1DND4</accession>
<comment type="caution">
    <text evidence="2">The sequence shown here is derived from an EMBL/GenBank/DDBJ whole genome shotgun (WGS) entry which is preliminary data.</text>
</comment>
<dbReference type="RefSeq" id="WP_073069004.1">
    <property type="nucleotide sequence ID" value="NZ_MPPI01000001.1"/>
</dbReference>
<evidence type="ECO:0000256" key="1">
    <source>
        <dbReference type="SAM" id="SignalP"/>
    </source>
</evidence>
<name>A0A2T1DND4_9CYAN</name>
<keyword evidence="3" id="KW-1185">Reference proteome</keyword>
<evidence type="ECO:0000313" key="2">
    <source>
        <dbReference type="EMBL" id="PSB21979.1"/>
    </source>
</evidence>
<dbReference type="EMBL" id="PVWG01000001">
    <property type="protein sequence ID" value="PSB21979.1"/>
    <property type="molecule type" value="Genomic_DNA"/>
</dbReference>
<dbReference type="Proteomes" id="UP000238634">
    <property type="component" value="Unassembled WGS sequence"/>
</dbReference>
<proteinExistence type="predicted"/>
<dbReference type="OrthoDB" id="428409at2"/>
<feature type="signal peptide" evidence="1">
    <location>
        <begin position="1"/>
        <end position="27"/>
    </location>
</feature>
<organism evidence="2 3">
    <name type="scientific">Phormidesmis priestleyi ULC007</name>
    <dbReference type="NCBI Taxonomy" id="1920490"/>
    <lineage>
        <taxon>Bacteria</taxon>
        <taxon>Bacillati</taxon>
        <taxon>Cyanobacteriota</taxon>
        <taxon>Cyanophyceae</taxon>
        <taxon>Leptolyngbyales</taxon>
        <taxon>Leptolyngbyaceae</taxon>
        <taxon>Phormidesmis</taxon>
    </lineage>
</organism>
<reference evidence="2 3" key="2">
    <citation type="submission" date="2018-03" db="EMBL/GenBank/DDBJ databases">
        <title>The ancient ancestry and fast evolution of plastids.</title>
        <authorList>
            <person name="Moore K.R."/>
            <person name="Magnabosco C."/>
            <person name="Momper L."/>
            <person name="Gold D.A."/>
            <person name="Bosak T."/>
            <person name="Fournier G.P."/>
        </authorList>
    </citation>
    <scope>NUCLEOTIDE SEQUENCE [LARGE SCALE GENOMIC DNA]</scope>
    <source>
        <strain evidence="2 3">ULC007</strain>
    </source>
</reference>
<dbReference type="STRING" id="1920490.GCA_001895925_00699"/>
<reference evidence="2 3" key="1">
    <citation type="submission" date="2018-02" db="EMBL/GenBank/DDBJ databases">
        <authorList>
            <person name="Cohen D.B."/>
            <person name="Kent A.D."/>
        </authorList>
    </citation>
    <scope>NUCLEOTIDE SEQUENCE [LARGE SCALE GENOMIC DNA]</scope>
    <source>
        <strain evidence="2 3">ULC007</strain>
    </source>
</reference>
<keyword evidence="1" id="KW-0732">Signal</keyword>
<protein>
    <recommendedName>
        <fullName evidence="4">DUF2808 domain-containing protein</fullName>
    </recommendedName>
</protein>
<gene>
    <name evidence="2" type="ORF">C7B65_00760</name>
</gene>
<evidence type="ECO:0008006" key="4">
    <source>
        <dbReference type="Google" id="ProtNLM"/>
    </source>
</evidence>
<evidence type="ECO:0000313" key="3">
    <source>
        <dbReference type="Proteomes" id="UP000238634"/>
    </source>
</evidence>
<feature type="chain" id="PRO_5015543593" description="DUF2808 domain-containing protein" evidence="1">
    <location>
        <begin position="28"/>
        <end position="150"/>
    </location>
</feature>
<dbReference type="AlphaFoldDB" id="A0A2T1DND4"/>
<sequence length="150" mass="16533">MKKLLTLATGLSVATAAVMLQPTQAQALPAAPATCVYLREISTGQRAVRQIIALNNSNANTDFAVPTGRSFSSYVAKLIPENNSRYTAEVNLKYNDGSSSRAVSRTIEARRFYLYNQPFRPPTNRQPFQINTRITGSRNTAYQVFVLACP</sequence>